<feature type="domain" description="Major facilitator superfamily (MFS) profile" evidence="7">
    <location>
        <begin position="33"/>
        <end position="441"/>
    </location>
</feature>
<name>A0ABU3QAP3_9SPHN</name>
<evidence type="ECO:0000256" key="4">
    <source>
        <dbReference type="ARBA" id="ARBA00022989"/>
    </source>
</evidence>
<feature type="transmembrane region" description="Helical" evidence="6">
    <location>
        <begin position="386"/>
        <end position="405"/>
    </location>
</feature>
<evidence type="ECO:0000259" key="7">
    <source>
        <dbReference type="PROSITE" id="PS50850"/>
    </source>
</evidence>
<dbReference type="Proteomes" id="UP001259572">
    <property type="component" value="Unassembled WGS sequence"/>
</dbReference>
<evidence type="ECO:0000256" key="6">
    <source>
        <dbReference type="SAM" id="Phobius"/>
    </source>
</evidence>
<dbReference type="EMBL" id="JAVUPU010000007">
    <property type="protein sequence ID" value="MDT9600073.1"/>
    <property type="molecule type" value="Genomic_DNA"/>
</dbReference>
<keyword evidence="4 6" id="KW-1133">Transmembrane helix</keyword>
<evidence type="ECO:0000256" key="1">
    <source>
        <dbReference type="ARBA" id="ARBA00004141"/>
    </source>
</evidence>
<evidence type="ECO:0000256" key="2">
    <source>
        <dbReference type="ARBA" id="ARBA00022448"/>
    </source>
</evidence>
<dbReference type="PANTHER" id="PTHR23505">
    <property type="entry name" value="SPINSTER"/>
    <property type="match status" value="1"/>
</dbReference>
<feature type="transmembrane region" description="Helical" evidence="6">
    <location>
        <begin position="67"/>
        <end position="88"/>
    </location>
</feature>
<sequence>MKAAGGADAVKPASPEARRVAAGGPGTGWAWYGLAVLIGTTVFAYVDRQIIYLIAPSLQLRFGWTDLQLGVLQGLGLALFASVAGYPIGWLADRFGRRRVLAACVMVWSASTAAAAFQNSFSGLFAATVGIAVGEAALTPIIFAMIPDLFPERHRGNANFIFWGAAALGASAGLGLGGILLDWLSDHQQQLPGPLGAMESWRTALILVAAPAPLVLLLLTTIRMRPRTGLPAGSQDPGPDLDRIAPFARANMRMLLCLYGAVAAYGLPLMAGFIWLPVALPRIFGVAPATVGIEMGLVTAVAAIAGMALPAVGSRILRQSTILNSVRMAIVFSLLGTIPTLALPFASAAWQVYGLVGVQFSLGLAVGALMPGLVQLISPPGLRARLLVILGVVAALAQGLSPVFVGGISGMMDSPHGVLTALAIVGLPGWFLTAILMMFARRPLAAAVTAP</sequence>
<evidence type="ECO:0000256" key="5">
    <source>
        <dbReference type="ARBA" id="ARBA00023136"/>
    </source>
</evidence>
<dbReference type="PROSITE" id="PS50850">
    <property type="entry name" value="MFS"/>
    <property type="match status" value="1"/>
</dbReference>
<dbReference type="RefSeq" id="WP_315727173.1">
    <property type="nucleotide sequence ID" value="NZ_JAVUPU010000007.1"/>
</dbReference>
<dbReference type="InterPro" id="IPR011701">
    <property type="entry name" value="MFS"/>
</dbReference>
<organism evidence="8 9">
    <name type="scientific">Sphingosinicella rhizophila</name>
    <dbReference type="NCBI Taxonomy" id="3050082"/>
    <lineage>
        <taxon>Bacteria</taxon>
        <taxon>Pseudomonadati</taxon>
        <taxon>Pseudomonadota</taxon>
        <taxon>Alphaproteobacteria</taxon>
        <taxon>Sphingomonadales</taxon>
        <taxon>Sphingosinicellaceae</taxon>
        <taxon>Sphingosinicella</taxon>
    </lineage>
</organism>
<proteinExistence type="predicted"/>
<dbReference type="InterPro" id="IPR020846">
    <property type="entry name" value="MFS_dom"/>
</dbReference>
<feature type="transmembrane region" description="Helical" evidence="6">
    <location>
        <begin position="29"/>
        <end position="47"/>
    </location>
</feature>
<evidence type="ECO:0000256" key="3">
    <source>
        <dbReference type="ARBA" id="ARBA00022692"/>
    </source>
</evidence>
<dbReference type="InterPro" id="IPR036259">
    <property type="entry name" value="MFS_trans_sf"/>
</dbReference>
<protein>
    <submittedName>
        <fullName evidence="8">MFS transporter</fullName>
    </submittedName>
</protein>
<evidence type="ECO:0000313" key="8">
    <source>
        <dbReference type="EMBL" id="MDT9600073.1"/>
    </source>
</evidence>
<feature type="transmembrane region" description="Helical" evidence="6">
    <location>
        <begin position="417"/>
        <end position="439"/>
    </location>
</feature>
<comment type="caution">
    <text evidence="8">The sequence shown here is derived from an EMBL/GenBank/DDBJ whole genome shotgun (WGS) entry which is preliminary data.</text>
</comment>
<evidence type="ECO:0000313" key="9">
    <source>
        <dbReference type="Proteomes" id="UP001259572"/>
    </source>
</evidence>
<dbReference type="SUPFAM" id="SSF103473">
    <property type="entry name" value="MFS general substrate transporter"/>
    <property type="match status" value="1"/>
</dbReference>
<keyword evidence="2" id="KW-0813">Transport</keyword>
<feature type="transmembrane region" description="Helical" evidence="6">
    <location>
        <begin position="296"/>
        <end position="317"/>
    </location>
</feature>
<dbReference type="PANTHER" id="PTHR23505:SF79">
    <property type="entry name" value="PROTEIN SPINSTER"/>
    <property type="match status" value="1"/>
</dbReference>
<keyword evidence="5 6" id="KW-0472">Membrane</keyword>
<feature type="transmembrane region" description="Helical" evidence="6">
    <location>
        <begin position="124"/>
        <end position="146"/>
    </location>
</feature>
<accession>A0ABU3QAP3</accession>
<feature type="transmembrane region" description="Helical" evidence="6">
    <location>
        <begin position="158"/>
        <end position="181"/>
    </location>
</feature>
<feature type="transmembrane region" description="Helical" evidence="6">
    <location>
        <begin position="100"/>
        <end position="118"/>
    </location>
</feature>
<keyword evidence="3 6" id="KW-0812">Transmembrane</keyword>
<feature type="transmembrane region" description="Helical" evidence="6">
    <location>
        <begin position="201"/>
        <end position="219"/>
    </location>
</feature>
<comment type="subcellular location">
    <subcellularLocation>
        <location evidence="1">Membrane</location>
        <topology evidence="1">Multi-pass membrane protein</topology>
    </subcellularLocation>
</comment>
<dbReference type="InterPro" id="IPR044770">
    <property type="entry name" value="MFS_spinster-like"/>
</dbReference>
<feature type="transmembrane region" description="Helical" evidence="6">
    <location>
        <begin position="256"/>
        <end position="276"/>
    </location>
</feature>
<dbReference type="InterPro" id="IPR005829">
    <property type="entry name" value="Sugar_transporter_CS"/>
</dbReference>
<feature type="transmembrane region" description="Helical" evidence="6">
    <location>
        <begin position="352"/>
        <end position="374"/>
    </location>
</feature>
<keyword evidence="9" id="KW-1185">Reference proteome</keyword>
<dbReference type="PROSITE" id="PS00216">
    <property type="entry name" value="SUGAR_TRANSPORT_1"/>
    <property type="match status" value="1"/>
</dbReference>
<reference evidence="8 9" key="1">
    <citation type="submission" date="2023-05" db="EMBL/GenBank/DDBJ databases">
        <authorList>
            <person name="Guo Y."/>
        </authorList>
    </citation>
    <scope>NUCLEOTIDE SEQUENCE [LARGE SCALE GENOMIC DNA]</scope>
    <source>
        <strain evidence="8 9">GR2756</strain>
    </source>
</reference>
<dbReference type="Gene3D" id="1.20.1250.20">
    <property type="entry name" value="MFS general substrate transporter like domains"/>
    <property type="match status" value="1"/>
</dbReference>
<dbReference type="Pfam" id="PF07690">
    <property type="entry name" value="MFS_1"/>
    <property type="match status" value="1"/>
</dbReference>
<feature type="transmembrane region" description="Helical" evidence="6">
    <location>
        <begin position="329"/>
        <end position="346"/>
    </location>
</feature>
<gene>
    <name evidence="8" type="ORF">RQX22_14020</name>
</gene>